<evidence type="ECO:0000313" key="2">
    <source>
        <dbReference type="EMBL" id="ANU08099.1"/>
    </source>
</evidence>
<reference evidence="2 3" key="1">
    <citation type="submission" date="2016-07" db="EMBL/GenBank/DDBJ databases">
        <title>Complete genome sequence of Altererythrobacter namhicola JCM 16345T, containing esterase-encoding genes.</title>
        <authorList>
            <person name="Cheng H."/>
            <person name="Wu Y.-H."/>
            <person name="Jian S.-L."/>
            <person name="Huo Y.-Y."/>
            <person name="Wang C.-S."/>
            <person name="Xu X.-W."/>
        </authorList>
    </citation>
    <scope>NUCLEOTIDE SEQUENCE [LARGE SCALE GENOMIC DNA]</scope>
    <source>
        <strain evidence="2 3">JCM 16345</strain>
    </source>
</reference>
<evidence type="ECO:0000313" key="3">
    <source>
        <dbReference type="Proteomes" id="UP000092698"/>
    </source>
</evidence>
<gene>
    <name evidence="2" type="ORF">A6F65_01804</name>
</gene>
<proteinExistence type="predicted"/>
<keyword evidence="1" id="KW-0732">Signal</keyword>
<sequence>MRIVSAAATAVALSFVASPAGAQDVATGFDMSQSQERNSRAELSVNAVKQKEQAEFARTFGKCAYGRNPDRARLALDQMVEGKAEKTLRFGEYVARVDVCTPVRTIVDFDLMRAGIAEQSVLDPEHTTTIPQGGSVEQVNGFMKAVIVPKVDKKDPFTMHQLAGQCRVAIAPFPARAVLSTEPGSDEESAALATLKEITPSCDVLLSDVTELTPYFQRAYTALALYYWIDFAGDAG</sequence>
<dbReference type="STRING" id="645517.A6F65_01804"/>
<dbReference type="RefSeq" id="WP_067787921.1">
    <property type="nucleotide sequence ID" value="NZ_CP016545.1"/>
</dbReference>
<feature type="chain" id="PRO_5008884480" evidence="1">
    <location>
        <begin position="23"/>
        <end position="236"/>
    </location>
</feature>
<evidence type="ECO:0000256" key="1">
    <source>
        <dbReference type="SAM" id="SignalP"/>
    </source>
</evidence>
<dbReference type="OrthoDB" id="9857628at2"/>
<keyword evidence="3" id="KW-1185">Reference proteome</keyword>
<dbReference type="EMBL" id="CP016545">
    <property type="protein sequence ID" value="ANU08099.1"/>
    <property type="molecule type" value="Genomic_DNA"/>
</dbReference>
<accession>A0A1C7D9D5</accession>
<organism evidence="2 3">
    <name type="scientific">Paraurantiacibacter namhicola</name>
    <dbReference type="NCBI Taxonomy" id="645517"/>
    <lineage>
        <taxon>Bacteria</taxon>
        <taxon>Pseudomonadati</taxon>
        <taxon>Pseudomonadota</taxon>
        <taxon>Alphaproteobacteria</taxon>
        <taxon>Sphingomonadales</taxon>
        <taxon>Erythrobacteraceae</taxon>
        <taxon>Paraurantiacibacter</taxon>
    </lineage>
</organism>
<dbReference type="Proteomes" id="UP000092698">
    <property type="component" value="Chromosome"/>
</dbReference>
<protein>
    <submittedName>
        <fullName evidence="2">Uncharacterized protein</fullName>
    </submittedName>
</protein>
<name>A0A1C7D9D5_9SPHN</name>
<dbReference type="AlphaFoldDB" id="A0A1C7D9D5"/>
<feature type="signal peptide" evidence="1">
    <location>
        <begin position="1"/>
        <end position="22"/>
    </location>
</feature>
<dbReference type="KEGG" id="anh:A6F65_01804"/>